<sequence>MERHEFIVDAEDEGKRLDVFLAENLEEYSRSYLQKLIKEKRALIKGEPGKNRSPLKEGEEVSIEIPEPKPLEIKGENIPLEIIYEDGDLLVVNKPQGMVVHPGAGNYEGTMVNALLYHCQGKLSSINGVIRPGIVHRIDKDTSGLLMVAKTDQAHRSLQNQLKDRKVTRVYRLLVHGVMEEGQAVIDAPMGRSPNNPLKMAVRDEGRFARTHITVLERFEKYTLLEARLETGRTHQIRVHLQYIGHALVGDPVYGPTKAHFSLEGQMLHAKTLGFLHPRTGEEMEFDSPMPEDFQKVIESLRRDKTREEE</sequence>
<evidence type="ECO:0000256" key="4">
    <source>
        <dbReference type="ARBA" id="ARBA00023235"/>
    </source>
</evidence>
<evidence type="ECO:0000313" key="10">
    <source>
        <dbReference type="Proteomes" id="UP000449710"/>
    </source>
</evidence>
<organism evidence="9 10">
    <name type="scientific">Isachenkonia alkalipeptolytica</name>
    <dbReference type="NCBI Taxonomy" id="2565777"/>
    <lineage>
        <taxon>Bacteria</taxon>
        <taxon>Bacillati</taxon>
        <taxon>Bacillota</taxon>
        <taxon>Clostridia</taxon>
        <taxon>Eubacteriales</taxon>
        <taxon>Clostridiaceae</taxon>
        <taxon>Isachenkonia</taxon>
    </lineage>
</organism>
<dbReference type="RefSeq" id="WP_160722508.1">
    <property type="nucleotide sequence ID" value="NZ_SUMG01000017.1"/>
</dbReference>
<dbReference type="InterPro" id="IPR006145">
    <property type="entry name" value="PsdUridine_synth_RsuA/RluA"/>
</dbReference>
<dbReference type="GO" id="GO:0000455">
    <property type="term" value="P:enzyme-directed rRNA pseudouridine synthesis"/>
    <property type="evidence" value="ECO:0007669"/>
    <property type="project" value="TreeGrafter"/>
</dbReference>
<dbReference type="InterPro" id="IPR006224">
    <property type="entry name" value="PsdUridine_synth_RluA-like_CS"/>
</dbReference>
<dbReference type="PROSITE" id="PS50889">
    <property type="entry name" value="S4"/>
    <property type="match status" value="1"/>
</dbReference>
<dbReference type="AlphaFoldDB" id="A0AA44BEM9"/>
<protein>
    <recommendedName>
        <fullName evidence="7">Pseudouridine synthase</fullName>
        <ecNumber evidence="7">5.4.99.-</ecNumber>
    </recommendedName>
</protein>
<evidence type="ECO:0000256" key="1">
    <source>
        <dbReference type="ARBA" id="ARBA00000073"/>
    </source>
</evidence>
<reference evidence="9 10" key="1">
    <citation type="submission" date="2019-04" db="EMBL/GenBank/DDBJ databases">
        <title>Isachenkonia alkalipeptolytica gen. nov. sp. nov. a new anaerobic, alkiliphilic organothrophic bacterium capable to reduce synthesized ferrihydrite isolated from a soda lake.</title>
        <authorList>
            <person name="Toshchakov S.V."/>
            <person name="Zavarzina D.G."/>
            <person name="Zhilina T.N."/>
            <person name="Kostrikina N.A."/>
            <person name="Kublanov I.V."/>
        </authorList>
    </citation>
    <scope>NUCLEOTIDE SEQUENCE [LARGE SCALE GENOMIC DNA]</scope>
    <source>
        <strain evidence="9 10">Z-1701</strain>
    </source>
</reference>
<name>A0AA44BEM9_9CLOT</name>
<dbReference type="EMBL" id="SUMG01000017">
    <property type="protein sequence ID" value="NBG89143.1"/>
    <property type="molecule type" value="Genomic_DNA"/>
</dbReference>
<dbReference type="GO" id="GO:0120159">
    <property type="term" value="F:rRNA pseudouridine synthase activity"/>
    <property type="evidence" value="ECO:0007669"/>
    <property type="project" value="UniProtKB-ARBA"/>
</dbReference>
<evidence type="ECO:0000256" key="2">
    <source>
        <dbReference type="ARBA" id="ARBA00010876"/>
    </source>
</evidence>
<dbReference type="InterPro" id="IPR050188">
    <property type="entry name" value="RluA_PseudoU_synthase"/>
</dbReference>
<comment type="catalytic activity">
    <reaction evidence="1 7">
        <text>a uridine in RNA = a pseudouridine in RNA</text>
        <dbReference type="Rhea" id="RHEA:48348"/>
        <dbReference type="Rhea" id="RHEA-COMP:12068"/>
        <dbReference type="Rhea" id="RHEA-COMP:12069"/>
        <dbReference type="ChEBI" id="CHEBI:65314"/>
        <dbReference type="ChEBI" id="CHEBI:65315"/>
    </reaction>
</comment>
<dbReference type="Proteomes" id="UP000449710">
    <property type="component" value="Unassembled WGS sequence"/>
</dbReference>
<dbReference type="SUPFAM" id="SSF55120">
    <property type="entry name" value="Pseudouridine synthase"/>
    <property type="match status" value="1"/>
</dbReference>
<feature type="active site" evidence="5">
    <location>
        <position position="139"/>
    </location>
</feature>
<comment type="similarity">
    <text evidence="2 7">Belongs to the pseudouridine synthase RluA family.</text>
</comment>
<dbReference type="CDD" id="cd02869">
    <property type="entry name" value="PseudoU_synth_RluA_like"/>
    <property type="match status" value="1"/>
</dbReference>
<dbReference type="InterPro" id="IPR020103">
    <property type="entry name" value="PsdUridine_synth_cat_dom_sf"/>
</dbReference>
<gene>
    <name evidence="9" type="ORF">ISALK_11650</name>
</gene>
<dbReference type="PANTHER" id="PTHR21600:SF44">
    <property type="entry name" value="RIBOSOMAL LARGE SUBUNIT PSEUDOURIDINE SYNTHASE D"/>
    <property type="match status" value="1"/>
</dbReference>
<evidence type="ECO:0000259" key="8">
    <source>
        <dbReference type="SMART" id="SM00363"/>
    </source>
</evidence>
<evidence type="ECO:0000256" key="7">
    <source>
        <dbReference type="RuleBase" id="RU362028"/>
    </source>
</evidence>
<dbReference type="SMART" id="SM00363">
    <property type="entry name" value="S4"/>
    <property type="match status" value="1"/>
</dbReference>
<dbReference type="Gene3D" id="3.30.2350.10">
    <property type="entry name" value="Pseudouridine synthase"/>
    <property type="match status" value="1"/>
</dbReference>
<dbReference type="Pfam" id="PF00849">
    <property type="entry name" value="PseudoU_synth_2"/>
    <property type="match status" value="1"/>
</dbReference>
<accession>A0AA44BEM9</accession>
<keyword evidence="3 6" id="KW-0694">RNA-binding</keyword>
<dbReference type="CDD" id="cd00165">
    <property type="entry name" value="S4"/>
    <property type="match status" value="1"/>
</dbReference>
<dbReference type="InterPro" id="IPR002942">
    <property type="entry name" value="S4_RNA-bd"/>
</dbReference>
<keyword evidence="4 7" id="KW-0413">Isomerase</keyword>
<dbReference type="PROSITE" id="PS01129">
    <property type="entry name" value="PSI_RLU"/>
    <property type="match status" value="1"/>
</dbReference>
<dbReference type="EC" id="5.4.99.-" evidence="7"/>
<comment type="function">
    <text evidence="7">Responsible for synthesis of pseudouridine from uracil.</text>
</comment>
<feature type="domain" description="RNA-binding S4" evidence="8">
    <location>
        <begin position="15"/>
        <end position="79"/>
    </location>
</feature>
<dbReference type="FunFam" id="3.30.2350.10:FF:000006">
    <property type="entry name" value="Pseudouridine synthase"/>
    <property type="match status" value="1"/>
</dbReference>
<evidence type="ECO:0000256" key="5">
    <source>
        <dbReference type="PIRSR" id="PIRSR606225-1"/>
    </source>
</evidence>
<proteinExistence type="inferred from homology"/>
<dbReference type="PANTHER" id="PTHR21600">
    <property type="entry name" value="MITOCHONDRIAL RNA PSEUDOURIDINE SYNTHASE"/>
    <property type="match status" value="1"/>
</dbReference>
<dbReference type="InterPro" id="IPR006225">
    <property type="entry name" value="PsdUridine_synth_RluC/D"/>
</dbReference>
<dbReference type="NCBIfam" id="TIGR00005">
    <property type="entry name" value="rluA_subfam"/>
    <property type="match status" value="1"/>
</dbReference>
<dbReference type="GO" id="GO:0003723">
    <property type="term" value="F:RNA binding"/>
    <property type="evidence" value="ECO:0007669"/>
    <property type="project" value="UniProtKB-KW"/>
</dbReference>
<evidence type="ECO:0000313" key="9">
    <source>
        <dbReference type="EMBL" id="NBG89143.1"/>
    </source>
</evidence>
<evidence type="ECO:0000256" key="3">
    <source>
        <dbReference type="ARBA" id="ARBA00022884"/>
    </source>
</evidence>
<evidence type="ECO:0000256" key="6">
    <source>
        <dbReference type="PROSITE-ProRule" id="PRU00182"/>
    </source>
</evidence>
<dbReference type="Gene3D" id="3.10.290.10">
    <property type="entry name" value="RNA-binding S4 domain"/>
    <property type="match status" value="1"/>
</dbReference>
<dbReference type="SUPFAM" id="SSF55174">
    <property type="entry name" value="Alpha-L RNA-binding motif"/>
    <property type="match status" value="1"/>
</dbReference>
<keyword evidence="10" id="KW-1185">Reference proteome</keyword>
<dbReference type="InterPro" id="IPR036986">
    <property type="entry name" value="S4_RNA-bd_sf"/>
</dbReference>
<comment type="caution">
    <text evidence="9">The sequence shown here is derived from an EMBL/GenBank/DDBJ whole genome shotgun (WGS) entry which is preliminary data.</text>
</comment>